<accession>A0A8H8NKQ4</accession>
<proteinExistence type="predicted"/>
<dbReference type="RefSeq" id="XP_043175766.1">
    <property type="nucleotide sequence ID" value="XM_043323347.1"/>
</dbReference>
<dbReference type="Proteomes" id="UP000650533">
    <property type="component" value="Chromosome 1"/>
</dbReference>
<evidence type="ECO:0000313" key="2">
    <source>
        <dbReference type="Proteomes" id="UP000650533"/>
    </source>
</evidence>
<dbReference type="KEGG" id="rsx:RhiXN_03530"/>
<dbReference type="AlphaFoldDB" id="A0A8H8NKQ4"/>
<protein>
    <submittedName>
        <fullName evidence="1">Uncharacterized protein</fullName>
    </submittedName>
</protein>
<evidence type="ECO:0000313" key="1">
    <source>
        <dbReference type="EMBL" id="QRW15529.1"/>
    </source>
</evidence>
<reference evidence="1" key="1">
    <citation type="submission" date="2020-05" db="EMBL/GenBank/DDBJ databases">
        <title>Evolutionary and genomic comparisons of hybrid uninucleate and nonhybrid Rhizoctonia fungi.</title>
        <authorList>
            <person name="Li C."/>
            <person name="Chen X."/>
        </authorList>
    </citation>
    <scope>NUCLEOTIDE SEQUENCE</scope>
    <source>
        <strain evidence="1">AG-1 IA</strain>
    </source>
</reference>
<organism evidence="1 2">
    <name type="scientific">Rhizoctonia solani</name>
    <dbReference type="NCBI Taxonomy" id="456999"/>
    <lineage>
        <taxon>Eukaryota</taxon>
        <taxon>Fungi</taxon>
        <taxon>Dikarya</taxon>
        <taxon>Basidiomycota</taxon>
        <taxon>Agaricomycotina</taxon>
        <taxon>Agaricomycetes</taxon>
        <taxon>Cantharellales</taxon>
        <taxon>Ceratobasidiaceae</taxon>
        <taxon>Rhizoctonia</taxon>
    </lineage>
</organism>
<name>A0A8H8NKQ4_9AGAM</name>
<sequence>MPLKRDQVDAWVKFTRNILQLDQLLGDKADWDTYGRTSENTRPHERNTPVLAKHSSTLVGPDGKGIRILCLMELNVLDGHNAPEHMRVYNNSAYAVTRDINNIVSAFVLHVTMVDENSPETAPSGFKLDARCPVIPFNSIGGSNNPNLTMEIPDNLSWVQAGSCTFEGKIGGGSFQIVMSDGIQFQGTIERGPPYSQEIKGKGTWTALNYMI</sequence>
<gene>
    <name evidence="1" type="ORF">RhiXN_03530</name>
</gene>
<dbReference type="GeneID" id="67025810"/>
<dbReference type="EMBL" id="CP059658">
    <property type="protein sequence ID" value="QRW15529.1"/>
    <property type="molecule type" value="Genomic_DNA"/>
</dbReference>